<comment type="caution">
    <text evidence="4">The sequence shown here is derived from an EMBL/GenBank/DDBJ whole genome shotgun (WGS) entry which is preliminary data.</text>
</comment>
<dbReference type="CDD" id="cd04301">
    <property type="entry name" value="NAT_SF"/>
    <property type="match status" value="1"/>
</dbReference>
<name>A0A4Q0YUH2_9GAMM</name>
<accession>A0A4Q0YUH2</accession>
<evidence type="ECO:0000313" key="4">
    <source>
        <dbReference type="EMBL" id="RXJ74937.1"/>
    </source>
</evidence>
<dbReference type="InterPro" id="IPR000182">
    <property type="entry name" value="GNAT_dom"/>
</dbReference>
<protein>
    <submittedName>
        <fullName evidence="4">GNAT family N-acetyltransferase</fullName>
    </submittedName>
</protein>
<dbReference type="SUPFAM" id="SSF55729">
    <property type="entry name" value="Acyl-CoA N-acyltransferases (Nat)"/>
    <property type="match status" value="1"/>
</dbReference>
<dbReference type="PANTHER" id="PTHR10545">
    <property type="entry name" value="DIAMINE N-ACETYLTRANSFERASE"/>
    <property type="match status" value="1"/>
</dbReference>
<keyword evidence="5" id="KW-1185">Reference proteome</keyword>
<gene>
    <name evidence="4" type="ORF">CS022_01785</name>
</gene>
<organism evidence="4 5">
    <name type="scientific">Veronia nyctiphanis</name>
    <dbReference type="NCBI Taxonomy" id="1278244"/>
    <lineage>
        <taxon>Bacteria</taxon>
        <taxon>Pseudomonadati</taxon>
        <taxon>Pseudomonadota</taxon>
        <taxon>Gammaproteobacteria</taxon>
        <taxon>Vibrionales</taxon>
        <taxon>Vibrionaceae</taxon>
        <taxon>Veronia</taxon>
    </lineage>
</organism>
<evidence type="ECO:0000256" key="2">
    <source>
        <dbReference type="ARBA" id="ARBA00023315"/>
    </source>
</evidence>
<reference evidence="4 5" key="1">
    <citation type="submission" date="2017-10" db="EMBL/GenBank/DDBJ databases">
        <title>Nyctiphanis sp. nov., isolated from the stomach of the euphausiid Nyctiphanes simplex (Hansen, 1911) in the Gulf of California.</title>
        <authorList>
            <person name="Gomez-Gil B."/>
            <person name="Aguilar-Mendez M."/>
            <person name="Lopez-Cortes A."/>
            <person name="Gomez-Gutierrez J."/>
            <person name="Roque A."/>
            <person name="Lang E."/>
            <person name="Gonzalez-Castillo A."/>
        </authorList>
    </citation>
    <scope>NUCLEOTIDE SEQUENCE [LARGE SCALE GENOMIC DNA]</scope>
    <source>
        <strain evidence="4 5">CAIM 600</strain>
    </source>
</reference>
<dbReference type="EMBL" id="PEIB01000001">
    <property type="protein sequence ID" value="RXJ74937.1"/>
    <property type="molecule type" value="Genomic_DNA"/>
</dbReference>
<dbReference type="PROSITE" id="PS51186">
    <property type="entry name" value="GNAT"/>
    <property type="match status" value="1"/>
</dbReference>
<proteinExistence type="predicted"/>
<evidence type="ECO:0000256" key="1">
    <source>
        <dbReference type="ARBA" id="ARBA00022679"/>
    </source>
</evidence>
<dbReference type="Pfam" id="PF00583">
    <property type="entry name" value="Acetyltransf_1"/>
    <property type="match status" value="1"/>
</dbReference>
<dbReference type="Gene3D" id="3.40.630.30">
    <property type="match status" value="1"/>
</dbReference>
<keyword evidence="1 4" id="KW-0808">Transferase</keyword>
<dbReference type="RefSeq" id="WP_129120824.1">
    <property type="nucleotide sequence ID" value="NZ_PEIB01000001.1"/>
</dbReference>
<dbReference type="PANTHER" id="PTHR10545:SF29">
    <property type="entry name" value="GH14572P-RELATED"/>
    <property type="match status" value="1"/>
</dbReference>
<dbReference type="GO" id="GO:0008080">
    <property type="term" value="F:N-acetyltransferase activity"/>
    <property type="evidence" value="ECO:0007669"/>
    <property type="project" value="TreeGrafter"/>
</dbReference>
<dbReference type="InterPro" id="IPR051016">
    <property type="entry name" value="Diverse_Substrate_AcTransf"/>
</dbReference>
<evidence type="ECO:0000259" key="3">
    <source>
        <dbReference type="PROSITE" id="PS51186"/>
    </source>
</evidence>
<keyword evidence="2" id="KW-0012">Acyltransferase</keyword>
<dbReference type="InterPro" id="IPR016181">
    <property type="entry name" value="Acyl_CoA_acyltransferase"/>
</dbReference>
<dbReference type="Proteomes" id="UP000290287">
    <property type="component" value="Unassembled WGS sequence"/>
</dbReference>
<sequence length="161" mass="18069">MKIQSIKQDRAILLLPIFIEMEKYYFGACDVTDEEMLAYIEESVLSDHSSIKISAIFDDNSLLGFASYAILYPGPKQGGQMYIKDLFISESARGKGLGLEMMRHLAGIAVQHRCSRLDWTAESTNPTAGQFYQSIGAELVTEKEYYRFSDKDLEALANGCN</sequence>
<dbReference type="OrthoDB" id="9805924at2"/>
<feature type="domain" description="N-acetyltransferase" evidence="3">
    <location>
        <begin position="1"/>
        <end position="154"/>
    </location>
</feature>
<dbReference type="AlphaFoldDB" id="A0A4Q0YUH2"/>
<evidence type="ECO:0000313" key="5">
    <source>
        <dbReference type="Proteomes" id="UP000290287"/>
    </source>
</evidence>